<dbReference type="eggNOG" id="COG0508">
    <property type="taxonomic scope" value="Bacteria"/>
</dbReference>
<dbReference type="PROSITE" id="PS00189">
    <property type="entry name" value="LIPOYL"/>
    <property type="match status" value="1"/>
</dbReference>
<accession>A0A011U9W0</accession>
<keyword evidence="2" id="KW-0450">Lipoyl</keyword>
<name>A0A011U9W0_9HYPH</name>
<dbReference type="SUPFAM" id="SSF51230">
    <property type="entry name" value="Single hybrid motif"/>
    <property type="match status" value="1"/>
</dbReference>
<sequence length="77" mass="8155">MATDITIADDMWDGDEQAVVTNWFASDGAAVTKDMLLAEIMVAKIQYEVRAPADGVLAIASKVDDVVSKGDVIGRIG</sequence>
<dbReference type="InterPro" id="IPR011053">
    <property type="entry name" value="Single_hybrid_motif"/>
</dbReference>
<proteinExistence type="predicted"/>
<organism evidence="4 5">
    <name type="scientific">Aquamicrobium defluvii</name>
    <dbReference type="NCBI Taxonomy" id="69279"/>
    <lineage>
        <taxon>Bacteria</taxon>
        <taxon>Pseudomonadati</taxon>
        <taxon>Pseudomonadota</taxon>
        <taxon>Alphaproteobacteria</taxon>
        <taxon>Hyphomicrobiales</taxon>
        <taxon>Phyllobacteriaceae</taxon>
        <taxon>Aquamicrobium</taxon>
    </lineage>
</organism>
<dbReference type="Gene3D" id="2.40.50.100">
    <property type="match status" value="1"/>
</dbReference>
<comment type="cofactor">
    <cofactor evidence="1">
        <name>(R)-lipoate</name>
        <dbReference type="ChEBI" id="CHEBI:83088"/>
    </cofactor>
</comment>
<dbReference type="EMBL" id="JENY01000029">
    <property type="protein sequence ID" value="EXL02663.1"/>
    <property type="molecule type" value="Genomic_DNA"/>
</dbReference>
<evidence type="ECO:0000256" key="1">
    <source>
        <dbReference type="ARBA" id="ARBA00001938"/>
    </source>
</evidence>
<protein>
    <submittedName>
        <fullName evidence="4">Biotin attachment protein</fullName>
    </submittedName>
</protein>
<evidence type="ECO:0000313" key="5">
    <source>
        <dbReference type="Proteomes" id="UP000019849"/>
    </source>
</evidence>
<gene>
    <name evidence="4" type="ORF">BG36_13870</name>
</gene>
<evidence type="ECO:0000256" key="2">
    <source>
        <dbReference type="ARBA" id="ARBA00022823"/>
    </source>
</evidence>
<feature type="domain" description="Lipoyl-binding" evidence="3">
    <location>
        <begin position="17"/>
        <end position="76"/>
    </location>
</feature>
<evidence type="ECO:0000259" key="3">
    <source>
        <dbReference type="Pfam" id="PF00364"/>
    </source>
</evidence>
<reference evidence="4 5" key="1">
    <citation type="submission" date="2014-02" db="EMBL/GenBank/DDBJ databases">
        <title>Aquamicrobium defluvii Genome sequencing.</title>
        <authorList>
            <person name="Wang X."/>
        </authorList>
    </citation>
    <scope>NUCLEOTIDE SEQUENCE [LARGE SCALE GENOMIC DNA]</scope>
    <source>
        <strain evidence="4 5">W13Z1</strain>
    </source>
</reference>
<evidence type="ECO:0000313" key="4">
    <source>
        <dbReference type="EMBL" id="EXL02663.1"/>
    </source>
</evidence>
<dbReference type="Pfam" id="PF00364">
    <property type="entry name" value="Biotin_lipoyl"/>
    <property type="match status" value="1"/>
</dbReference>
<comment type="caution">
    <text evidence="4">The sequence shown here is derived from an EMBL/GenBank/DDBJ whole genome shotgun (WGS) entry which is preliminary data.</text>
</comment>
<dbReference type="PATRIC" id="fig|69279.3.peg.3868"/>
<dbReference type="InterPro" id="IPR000089">
    <property type="entry name" value="Biotin_lipoyl"/>
</dbReference>
<dbReference type="InterPro" id="IPR003016">
    <property type="entry name" value="2-oxoA_DH_lipoyl-BS"/>
</dbReference>
<dbReference type="Proteomes" id="UP000019849">
    <property type="component" value="Unassembled WGS sequence"/>
</dbReference>
<dbReference type="RefSeq" id="WP_035030641.1">
    <property type="nucleotide sequence ID" value="NZ_KK073901.1"/>
</dbReference>
<dbReference type="HOGENOM" id="CLU_016733_7_7_5"/>
<dbReference type="AlphaFoldDB" id="A0A011U9W0"/>
<dbReference type="STRING" id="69279.BG36_13870"/>